<keyword evidence="3" id="KW-1185">Reference proteome</keyword>
<protein>
    <submittedName>
        <fullName evidence="2">Uncharacterized protein</fullName>
    </submittedName>
</protein>
<accession>A0ABS4P457</accession>
<keyword evidence="1" id="KW-0732">Signal</keyword>
<evidence type="ECO:0000313" key="3">
    <source>
        <dbReference type="Proteomes" id="UP000773462"/>
    </source>
</evidence>
<reference evidence="2 3" key="1">
    <citation type="submission" date="2021-03" db="EMBL/GenBank/DDBJ databases">
        <title>Genomic Encyclopedia of Type Strains, Phase IV (KMG-IV): sequencing the most valuable type-strain genomes for metagenomic binning, comparative biology and taxonomic classification.</title>
        <authorList>
            <person name="Goeker M."/>
        </authorList>
    </citation>
    <scope>NUCLEOTIDE SEQUENCE [LARGE SCALE GENOMIC DNA]</scope>
    <source>
        <strain evidence="2 3">DSM 101953</strain>
    </source>
</reference>
<dbReference type="RefSeq" id="WP_209879904.1">
    <property type="nucleotide sequence ID" value="NZ_JAGGLV010000043.1"/>
</dbReference>
<name>A0ABS4P457_9BACL</name>
<organism evidence="2 3">
    <name type="scientific">Paenibacillus silagei</name>
    <dbReference type="NCBI Taxonomy" id="1670801"/>
    <lineage>
        <taxon>Bacteria</taxon>
        <taxon>Bacillati</taxon>
        <taxon>Bacillota</taxon>
        <taxon>Bacilli</taxon>
        <taxon>Bacillales</taxon>
        <taxon>Paenibacillaceae</taxon>
        <taxon>Paenibacillus</taxon>
    </lineage>
</organism>
<feature type="signal peptide" evidence="1">
    <location>
        <begin position="1"/>
        <end position="28"/>
    </location>
</feature>
<gene>
    <name evidence="2" type="ORF">J2Z70_006597</name>
</gene>
<proteinExistence type="predicted"/>
<comment type="caution">
    <text evidence="2">The sequence shown here is derived from an EMBL/GenBank/DDBJ whole genome shotgun (WGS) entry which is preliminary data.</text>
</comment>
<sequence>MRIIRKISTLLAAVLLLPAILVPPGAMAAPAGTKAAPSGTVAAAASPAQSSGTVAAAASATPSPATNGLVPLTGAINGNLPIHMSIKVESGGKLTGSYYYDKYKQTIRLTGNVNGKIAHMYEYDAKGKETGHFQGWWIPSTGFAGVWSNPDGTRQLPVEALSATATASLKAPAAADWSGEWYMASNSPFYGSYVEFSNVKSDKLVFSMDAYEGAHSGQLENETAVVRKRMAVYKEEDGSVVFFYLLNGKLYVTSPSPVYSAGANVTYTGEYTRDPNEKVYTLKDTGVFKTAAEDKAFRKLVGEDYDLFLYSMQLLDEPKDLDGKGARVVQGGVRGLFTLTEAIIMYDKQGHYWAAVLDSDEGDELEDIADPYVRFYTNVPGTSKLPKTIVKWMEPFSDYEVVYMNF</sequence>
<dbReference type="EMBL" id="JAGGLV010000043">
    <property type="protein sequence ID" value="MBP2116367.1"/>
    <property type="molecule type" value="Genomic_DNA"/>
</dbReference>
<feature type="chain" id="PRO_5047015634" evidence="1">
    <location>
        <begin position="29"/>
        <end position="406"/>
    </location>
</feature>
<evidence type="ECO:0000313" key="2">
    <source>
        <dbReference type="EMBL" id="MBP2116367.1"/>
    </source>
</evidence>
<evidence type="ECO:0000256" key="1">
    <source>
        <dbReference type="SAM" id="SignalP"/>
    </source>
</evidence>
<dbReference type="Proteomes" id="UP000773462">
    <property type="component" value="Unassembled WGS sequence"/>
</dbReference>